<sequence length="403" mass="46381">MSEKLLVKTIIRTNSLGEKEMIEFSNGVNLLVGASNSGKTVWLMMLDYLLGDAGPVEDALNKDDRDGQFLYEIYDQLSAVIEINNVEYLIERKWKQKGLKSKILVDDKAYDASEFSKFILDKLSIPVLKFPKGNPYQDGAWIELTFRILFRHIYRQERFWSDLADKQPESEQHAAICQFLGLAEDLFSPLGNELIDKRKELIRLQAQKDQFQEVLDQITKRLLPVGEKSITFVTVDSLSERIKELRDQSQVLLAQRQSIIANGINASLNEGKPDVVLEIKLTEDRARIVQELETSAELRKRETEKLNRFVNLLKSVDSEYSKLNRAKSAGELLADIKITHCPACDQEIDPKPVDDETCFLCHQTLNHTANEDRVEFELHQLDSERKELRELIERIKSEQLELS</sequence>
<dbReference type="Gene3D" id="3.40.50.300">
    <property type="entry name" value="P-loop containing nucleotide triphosphate hydrolases"/>
    <property type="match status" value="1"/>
</dbReference>
<dbReference type="OrthoDB" id="975794at2"/>
<dbReference type="AlphaFoldDB" id="A0A327WII4"/>
<keyword evidence="1" id="KW-0175">Coiled coil</keyword>
<protein>
    <recommendedName>
        <fullName evidence="4">AAA domain-containing protein</fullName>
    </recommendedName>
</protein>
<dbReference type="Proteomes" id="UP000248790">
    <property type="component" value="Unassembled WGS sequence"/>
</dbReference>
<proteinExistence type="predicted"/>
<evidence type="ECO:0000256" key="1">
    <source>
        <dbReference type="SAM" id="Coils"/>
    </source>
</evidence>
<evidence type="ECO:0000313" key="2">
    <source>
        <dbReference type="EMBL" id="RAJ90850.1"/>
    </source>
</evidence>
<gene>
    <name evidence="2" type="ORF">LX87_05479</name>
</gene>
<dbReference type="InterPro" id="IPR027417">
    <property type="entry name" value="P-loop_NTPase"/>
</dbReference>
<organism evidence="2 3">
    <name type="scientific">Larkinella arboricola</name>
    <dbReference type="NCBI Taxonomy" id="643671"/>
    <lineage>
        <taxon>Bacteria</taxon>
        <taxon>Pseudomonadati</taxon>
        <taxon>Bacteroidota</taxon>
        <taxon>Cytophagia</taxon>
        <taxon>Cytophagales</taxon>
        <taxon>Spirosomataceae</taxon>
        <taxon>Larkinella</taxon>
    </lineage>
</organism>
<evidence type="ECO:0000313" key="3">
    <source>
        <dbReference type="Proteomes" id="UP000248790"/>
    </source>
</evidence>
<feature type="coiled-coil region" evidence="1">
    <location>
        <begin position="194"/>
        <end position="255"/>
    </location>
</feature>
<reference evidence="2 3" key="1">
    <citation type="submission" date="2018-06" db="EMBL/GenBank/DDBJ databases">
        <title>Genomic Encyclopedia of Archaeal and Bacterial Type Strains, Phase II (KMG-II): from individual species to whole genera.</title>
        <authorList>
            <person name="Goeker M."/>
        </authorList>
    </citation>
    <scope>NUCLEOTIDE SEQUENCE [LARGE SCALE GENOMIC DNA]</scope>
    <source>
        <strain evidence="2 3">DSM 21851</strain>
    </source>
</reference>
<evidence type="ECO:0008006" key="4">
    <source>
        <dbReference type="Google" id="ProtNLM"/>
    </source>
</evidence>
<name>A0A327WII4_LARAB</name>
<feature type="coiled-coil region" evidence="1">
    <location>
        <begin position="371"/>
        <end position="401"/>
    </location>
</feature>
<accession>A0A327WII4</accession>
<keyword evidence="3" id="KW-1185">Reference proteome</keyword>
<comment type="caution">
    <text evidence="2">The sequence shown here is derived from an EMBL/GenBank/DDBJ whole genome shotgun (WGS) entry which is preliminary data.</text>
</comment>
<dbReference type="RefSeq" id="WP_111631483.1">
    <property type="nucleotide sequence ID" value="NZ_QLMC01000012.1"/>
</dbReference>
<dbReference type="EMBL" id="QLMC01000012">
    <property type="protein sequence ID" value="RAJ90850.1"/>
    <property type="molecule type" value="Genomic_DNA"/>
</dbReference>